<evidence type="ECO:0000256" key="3">
    <source>
        <dbReference type="ARBA" id="ARBA00022801"/>
    </source>
</evidence>
<reference evidence="7" key="2">
    <citation type="submission" date="2007-11" db="EMBL/GenBank/DDBJ databases">
        <title>Complete sequence of Delftia acidovorans DSM 14801 / SPH-1.</title>
        <authorList>
            <person name="Copeland A."/>
            <person name="Lucas S."/>
            <person name="Lapidus A."/>
            <person name="Barry K."/>
            <person name="Glavina del Rio T."/>
            <person name="Dalin E."/>
            <person name="Tice H."/>
            <person name="Pitluck S."/>
            <person name="Lowry S."/>
            <person name="Clum A."/>
            <person name="Schmutz J."/>
            <person name="Larimer F."/>
            <person name="Land M."/>
            <person name="Hauser L."/>
            <person name="Kyrpides N."/>
            <person name="Kim E."/>
            <person name="Schleheck D."/>
            <person name="Richardson P."/>
        </authorList>
    </citation>
    <scope>NUCLEOTIDE SEQUENCE [LARGE SCALE GENOMIC DNA]</scope>
    <source>
        <strain evidence="7">DSM 14801 / SPH-1</strain>
    </source>
</reference>
<protein>
    <recommendedName>
        <fullName evidence="2">N-acetylmuramoyl-L-alanine amidase</fullName>
        <ecNumber evidence="2">3.5.1.28</ecNumber>
    </recommendedName>
</protein>
<dbReference type="AlphaFoldDB" id="A9BZR3"/>
<dbReference type="InterPro" id="IPR036505">
    <property type="entry name" value="Amidase/PGRP_sf"/>
</dbReference>
<keyword evidence="4" id="KW-0961">Cell wall biogenesis/degradation</keyword>
<dbReference type="PANTHER" id="PTHR30417">
    <property type="entry name" value="N-ACETYLMURAMOYL-L-ALANINE AMIDASE AMID"/>
    <property type="match status" value="1"/>
</dbReference>
<dbReference type="KEGG" id="dac:Daci_3333"/>
<dbReference type="EC" id="3.5.1.28" evidence="2"/>
<dbReference type="HOGENOM" id="CLU_099383_0_0_4"/>
<keyword evidence="7" id="KW-1185">Reference proteome</keyword>
<evidence type="ECO:0000256" key="1">
    <source>
        <dbReference type="ARBA" id="ARBA00001561"/>
    </source>
</evidence>
<evidence type="ECO:0000259" key="5">
    <source>
        <dbReference type="SMART" id="SM00644"/>
    </source>
</evidence>
<dbReference type="GO" id="GO:0071555">
    <property type="term" value="P:cell wall organization"/>
    <property type="evidence" value="ECO:0007669"/>
    <property type="project" value="UniProtKB-KW"/>
</dbReference>
<organism evidence="6 7">
    <name type="scientific">Delftia acidovorans (strain DSM 14801 / SPH-1)</name>
    <dbReference type="NCBI Taxonomy" id="398578"/>
    <lineage>
        <taxon>Bacteria</taxon>
        <taxon>Pseudomonadati</taxon>
        <taxon>Pseudomonadota</taxon>
        <taxon>Betaproteobacteria</taxon>
        <taxon>Burkholderiales</taxon>
        <taxon>Comamonadaceae</taxon>
        <taxon>Delftia</taxon>
    </lineage>
</organism>
<proteinExistence type="predicted"/>
<sequence length="210" mass="23253">MATIEKGLMVDKSVEVKTYPSIEHGALLAVTSIVLHRTDSSTAASVLNAYKSGQKTGAHFLIEKDGKIYQTASLEKICWHVGILQPRCVNESTCDPTELKNINALLHQKGLSFSKRAKNVSSHENTKAYPLRYPANSDSVGIEVVGRFLPSTKDYEAPTQSQLFQTKWLTQQLVDHYKLKLLSDVYSHGAIARKEATEGAQLLRYIFTGA</sequence>
<dbReference type="Gene3D" id="3.40.80.10">
    <property type="entry name" value="Peptidoglycan recognition protein-like"/>
    <property type="match status" value="1"/>
</dbReference>
<dbReference type="PANTHER" id="PTHR30417:SF1">
    <property type="entry name" value="N-ACETYLMURAMOYL-L-ALANINE AMIDASE AMID"/>
    <property type="match status" value="1"/>
</dbReference>
<dbReference type="EMBL" id="CP000884">
    <property type="protein sequence ID" value="ABX35971.1"/>
    <property type="molecule type" value="Genomic_DNA"/>
</dbReference>
<dbReference type="GO" id="GO:0008745">
    <property type="term" value="F:N-acetylmuramoyl-L-alanine amidase activity"/>
    <property type="evidence" value="ECO:0007669"/>
    <property type="project" value="UniProtKB-EC"/>
</dbReference>
<feature type="domain" description="N-acetylmuramoyl-L-alanine amidase" evidence="5">
    <location>
        <begin position="20"/>
        <end position="199"/>
    </location>
</feature>
<gene>
    <name evidence="6" type="ordered locus">Daci_3333</name>
</gene>
<dbReference type="Proteomes" id="UP000000784">
    <property type="component" value="Chromosome"/>
</dbReference>
<dbReference type="STRING" id="398578.Daci_3333"/>
<keyword evidence="3" id="KW-0378">Hydrolase</keyword>
<dbReference type="Pfam" id="PF01510">
    <property type="entry name" value="Amidase_2"/>
    <property type="match status" value="1"/>
</dbReference>
<dbReference type="CDD" id="cd06583">
    <property type="entry name" value="PGRP"/>
    <property type="match status" value="1"/>
</dbReference>
<evidence type="ECO:0000256" key="2">
    <source>
        <dbReference type="ARBA" id="ARBA00011901"/>
    </source>
</evidence>
<dbReference type="InterPro" id="IPR051206">
    <property type="entry name" value="NAMLAA_amidase_2"/>
</dbReference>
<comment type="catalytic activity">
    <reaction evidence="1">
        <text>Hydrolyzes the link between N-acetylmuramoyl residues and L-amino acid residues in certain cell-wall glycopeptides.</text>
        <dbReference type="EC" id="3.5.1.28"/>
    </reaction>
</comment>
<dbReference type="GO" id="GO:0009254">
    <property type="term" value="P:peptidoglycan turnover"/>
    <property type="evidence" value="ECO:0007669"/>
    <property type="project" value="TreeGrafter"/>
</dbReference>
<dbReference type="GO" id="GO:0009253">
    <property type="term" value="P:peptidoglycan catabolic process"/>
    <property type="evidence" value="ECO:0007669"/>
    <property type="project" value="InterPro"/>
</dbReference>
<evidence type="ECO:0000313" key="7">
    <source>
        <dbReference type="Proteomes" id="UP000000784"/>
    </source>
</evidence>
<accession>A9BZR3</accession>
<evidence type="ECO:0000256" key="4">
    <source>
        <dbReference type="ARBA" id="ARBA00023316"/>
    </source>
</evidence>
<name>A9BZR3_DELAS</name>
<evidence type="ECO:0000313" key="6">
    <source>
        <dbReference type="EMBL" id="ABX35971.1"/>
    </source>
</evidence>
<dbReference type="eggNOG" id="COG3023">
    <property type="taxonomic scope" value="Bacteria"/>
</dbReference>
<dbReference type="InterPro" id="IPR002502">
    <property type="entry name" value="Amidase_domain"/>
</dbReference>
<reference evidence="6 7" key="1">
    <citation type="journal article" date="2004" name="Appl. Environ. Microbiol.">
        <title>Mineralization of individual congeners of linear alkylbenzenesulfonate by defined pairs of heterotrophic bacteria.</title>
        <authorList>
            <person name="Schleheck D."/>
            <person name="Knepper T.P."/>
            <person name="Fischer K."/>
            <person name="Cook A.M."/>
        </authorList>
    </citation>
    <scope>NUCLEOTIDE SEQUENCE [LARGE SCALE GENOMIC DNA]</scope>
    <source>
        <strain evidence="7">DSM 14801 / SPH-1</strain>
    </source>
</reference>
<dbReference type="SUPFAM" id="SSF55846">
    <property type="entry name" value="N-acetylmuramoyl-L-alanine amidase-like"/>
    <property type="match status" value="1"/>
</dbReference>
<dbReference type="SMART" id="SM00644">
    <property type="entry name" value="Ami_2"/>
    <property type="match status" value="1"/>
</dbReference>